<evidence type="ECO:0000259" key="1">
    <source>
        <dbReference type="PROSITE" id="PS50995"/>
    </source>
</evidence>
<reference evidence="2 3" key="1">
    <citation type="submission" date="2019-06" db="EMBL/GenBank/DDBJ databases">
        <authorList>
            <person name="Li M."/>
        </authorList>
    </citation>
    <scope>NUCLEOTIDE SEQUENCE [LARGE SCALE GENOMIC DNA]</scope>
    <source>
        <strain evidence="2 3">BGMRC2036</strain>
    </source>
</reference>
<dbReference type="SMART" id="SM00347">
    <property type="entry name" value="HTH_MARR"/>
    <property type="match status" value="1"/>
</dbReference>
<dbReference type="Gene3D" id="1.10.287.100">
    <property type="match status" value="1"/>
</dbReference>
<dbReference type="InterPro" id="IPR052526">
    <property type="entry name" value="HTH-type_Bedaq_tolerance"/>
</dbReference>
<dbReference type="GO" id="GO:0003700">
    <property type="term" value="F:DNA-binding transcription factor activity"/>
    <property type="evidence" value="ECO:0007669"/>
    <property type="project" value="InterPro"/>
</dbReference>
<evidence type="ECO:0000313" key="3">
    <source>
        <dbReference type="Proteomes" id="UP000318801"/>
    </source>
</evidence>
<dbReference type="SUPFAM" id="SSF46785">
    <property type="entry name" value="Winged helix' DNA-binding domain"/>
    <property type="match status" value="1"/>
</dbReference>
<comment type="caution">
    <text evidence="2">The sequence shown here is derived from an EMBL/GenBank/DDBJ whole genome shotgun (WGS) entry which is preliminary data.</text>
</comment>
<dbReference type="Pfam" id="PF12802">
    <property type="entry name" value="MarR_2"/>
    <property type="match status" value="1"/>
</dbReference>
<proteinExistence type="predicted"/>
<keyword evidence="3" id="KW-1185">Reference proteome</keyword>
<dbReference type="InterPro" id="IPR036390">
    <property type="entry name" value="WH_DNA-bd_sf"/>
</dbReference>
<gene>
    <name evidence="2" type="ORF">FJU08_00825</name>
</gene>
<dbReference type="PANTHER" id="PTHR39515">
    <property type="entry name" value="CONSERVED PROTEIN"/>
    <property type="match status" value="1"/>
</dbReference>
<sequence length="148" mass="16482">MPSAPQSARDDDPAHLSMALQAAMRQIRRRLRDEVDRGGLTPSQTSVIVRLDREGAATMSELARAEGITAQSMSAVIAKLNDQGFLDRRADPEDGRQQLLSLSAKAASWLGQDRARRESWLATVLAERFSDKERQQLVDAIRLLERIT</sequence>
<dbReference type="EMBL" id="VHLG01000001">
    <property type="protein sequence ID" value="TPW33143.1"/>
    <property type="molecule type" value="Genomic_DNA"/>
</dbReference>
<accession>A0A506UIQ3</accession>
<dbReference type="Gene3D" id="1.10.10.10">
    <property type="entry name" value="Winged helix-like DNA-binding domain superfamily/Winged helix DNA-binding domain"/>
    <property type="match status" value="1"/>
</dbReference>
<protein>
    <submittedName>
        <fullName evidence="2">MarR family transcriptional regulator</fullName>
    </submittedName>
</protein>
<dbReference type="Proteomes" id="UP000318801">
    <property type="component" value="Unassembled WGS sequence"/>
</dbReference>
<dbReference type="OrthoDB" id="511972at2"/>
<dbReference type="RefSeq" id="WP_141147078.1">
    <property type="nucleotide sequence ID" value="NZ_VHLG01000001.1"/>
</dbReference>
<dbReference type="InterPro" id="IPR000835">
    <property type="entry name" value="HTH_MarR-typ"/>
</dbReference>
<name>A0A506UIQ3_9HYPH</name>
<dbReference type="PANTHER" id="PTHR39515:SF2">
    <property type="entry name" value="HTH-TYPE TRANSCRIPTIONAL REGULATOR RV0880"/>
    <property type="match status" value="1"/>
</dbReference>
<dbReference type="PROSITE" id="PS50995">
    <property type="entry name" value="HTH_MARR_2"/>
    <property type="match status" value="1"/>
</dbReference>
<dbReference type="InterPro" id="IPR036388">
    <property type="entry name" value="WH-like_DNA-bd_sf"/>
</dbReference>
<organism evidence="2 3">
    <name type="scientific">Martelella alba</name>
    <dbReference type="NCBI Taxonomy" id="2590451"/>
    <lineage>
        <taxon>Bacteria</taxon>
        <taxon>Pseudomonadati</taxon>
        <taxon>Pseudomonadota</taxon>
        <taxon>Alphaproteobacteria</taxon>
        <taxon>Hyphomicrobiales</taxon>
        <taxon>Aurantimonadaceae</taxon>
        <taxon>Martelella</taxon>
    </lineage>
</organism>
<evidence type="ECO:0000313" key="2">
    <source>
        <dbReference type="EMBL" id="TPW33143.1"/>
    </source>
</evidence>
<feature type="domain" description="HTH marR-type" evidence="1">
    <location>
        <begin position="13"/>
        <end position="146"/>
    </location>
</feature>
<dbReference type="AlphaFoldDB" id="A0A506UIQ3"/>